<dbReference type="InterPro" id="IPR032675">
    <property type="entry name" value="LRR_dom_sf"/>
</dbReference>
<dbReference type="Proteomes" id="UP001341281">
    <property type="component" value="Chromosome 01"/>
</dbReference>
<reference evidence="2 3" key="1">
    <citation type="submission" date="2024-02" db="EMBL/GenBank/DDBJ databases">
        <title>High-quality chromosome-scale genome assembly of Pensacola bahiagrass (Paspalum notatum Flugge var. saurae).</title>
        <authorList>
            <person name="Vega J.M."/>
            <person name="Podio M."/>
            <person name="Orjuela J."/>
            <person name="Siena L.A."/>
            <person name="Pessino S.C."/>
            <person name="Combes M.C."/>
            <person name="Mariac C."/>
            <person name="Albertini E."/>
            <person name="Pupilli F."/>
            <person name="Ortiz J.P.A."/>
            <person name="Leblanc O."/>
        </authorList>
    </citation>
    <scope>NUCLEOTIDE SEQUENCE [LARGE SCALE GENOMIC DNA]</scope>
    <source>
        <strain evidence="2">R1</strain>
        <tissue evidence="2">Leaf</tissue>
    </source>
</reference>
<feature type="non-terminal residue" evidence="2">
    <location>
        <position position="1"/>
    </location>
</feature>
<dbReference type="SUPFAM" id="SSF52058">
    <property type="entry name" value="L domain-like"/>
    <property type="match status" value="1"/>
</dbReference>
<dbReference type="InterPro" id="IPR050905">
    <property type="entry name" value="Plant_NBS-LRR"/>
</dbReference>
<dbReference type="AlphaFoldDB" id="A0AAQ3PPI7"/>
<gene>
    <name evidence="2" type="ORF">U9M48_004861</name>
</gene>
<protein>
    <recommendedName>
        <fullName evidence="1">Disease resistance protein At4g27190-like leucine-rich repeats domain-containing protein</fullName>
    </recommendedName>
</protein>
<proteinExistence type="predicted"/>
<sequence length="984" mass="110603">MRTEDIYAYSIDGAVGEIVQRLVDDDYGSSGSRHNVIYFDGWDGLGASAVLRAVGERLSAGPAFSQVIHIDCSKWESRRAMQRALAEKLQLPAPVMELFDVQDEEDDYHGVGKGSRHEISKVAREIFEHIQKQPSSRFLLIFNNGSCEEIDLERLGFPVSGYFRNKVLWSFQGGFRLYPRTKVNGALESTGTSTDAVLSAESGGRRTKILRWEAEEAARSLINIGGIDDWPAAATYCFLYTLRLCGMGSHLIDYDLATHGCNYWICDGIIQLQQQGDRDDGADTLRLSSEALKHEMQLDADYQQSPHLPSPVASHLHELISYWTSPRYGSTLIPMTGQYGRVPQGMFQQYDKLCVLKLSACMFSFTSPPFLCCHNLRFLWLDHCQDDDESSRTDDGVGNEEDVRRCFQRLWVLDVRHSSSGILSEKMMDLMTQLRELHVMGQRFDMRTLQGRLHNIRKLRVTESYHDGGGQMIMFSGKEKMELLDFSGNGFSNTTGLTVENSCNNLETFIIDGSDDLDKISLEGCARLKNLLLSGSFWDLYSLDLTGTAVETLDLSAVTVPTLDELFLLGCEKLCAILWPPPGESRRKAYLGKLRIDTAAGTTQKEATTDAAAGSSRRSSSHAGFDWYICVRDARLLGSLEPVKDYFGAHEVRMEISTTTAVKVMPPPLADAAGAGSKKDVVKSDRGQQQVKYHATYHAIGMPQQEQITDGPPAPPVSPQGCYMHIQDNQQKRHAAAAASRNMTAVPEFICDGAKALHVHDSLFAMVAPFSKAWNQLEWCRVERCPGLEHVFRTAAGAVFSKLRTMCASHLLNAYVIFWDAGELYPSAFKDLTLLQLYGCPRLTHVFYPAGIIRLQSLDTLEIMWCGDLRDIIFLQPDHDRIEFPNLKRIHLHELPKLQAILNEREPRGSLPTSTSAPMLKTVKIRGCWSLRELPRVGTNYKVECDCEKEWWDGLKQYSTSHLDDYKPKHPRYYKKTMLRGSVL</sequence>
<dbReference type="SUPFAM" id="SSF52047">
    <property type="entry name" value="RNI-like"/>
    <property type="match status" value="1"/>
</dbReference>
<evidence type="ECO:0000313" key="3">
    <source>
        <dbReference type="Proteomes" id="UP001341281"/>
    </source>
</evidence>
<dbReference type="PANTHER" id="PTHR33463:SF148">
    <property type="entry name" value="NB-ARC DOMAIN-CONTAINING PROTEIN"/>
    <property type="match status" value="1"/>
</dbReference>
<accession>A0AAQ3PPI7</accession>
<dbReference type="Pfam" id="PF23247">
    <property type="entry name" value="LRR_RPS2"/>
    <property type="match status" value="1"/>
</dbReference>
<evidence type="ECO:0000313" key="2">
    <source>
        <dbReference type="EMBL" id="WVZ53981.1"/>
    </source>
</evidence>
<dbReference type="InterPro" id="IPR057135">
    <property type="entry name" value="At4g27190-like_LRR"/>
</dbReference>
<dbReference type="EMBL" id="CP144745">
    <property type="protein sequence ID" value="WVZ53981.1"/>
    <property type="molecule type" value="Genomic_DNA"/>
</dbReference>
<evidence type="ECO:0000259" key="1">
    <source>
        <dbReference type="Pfam" id="PF23247"/>
    </source>
</evidence>
<keyword evidence="3" id="KW-1185">Reference proteome</keyword>
<organism evidence="2 3">
    <name type="scientific">Paspalum notatum var. saurae</name>
    <dbReference type="NCBI Taxonomy" id="547442"/>
    <lineage>
        <taxon>Eukaryota</taxon>
        <taxon>Viridiplantae</taxon>
        <taxon>Streptophyta</taxon>
        <taxon>Embryophyta</taxon>
        <taxon>Tracheophyta</taxon>
        <taxon>Spermatophyta</taxon>
        <taxon>Magnoliopsida</taxon>
        <taxon>Liliopsida</taxon>
        <taxon>Poales</taxon>
        <taxon>Poaceae</taxon>
        <taxon>PACMAD clade</taxon>
        <taxon>Panicoideae</taxon>
        <taxon>Andropogonodae</taxon>
        <taxon>Paspaleae</taxon>
        <taxon>Paspalinae</taxon>
        <taxon>Paspalum</taxon>
    </lineage>
</organism>
<feature type="domain" description="Disease resistance protein At4g27190-like leucine-rich repeats" evidence="1">
    <location>
        <begin position="825"/>
        <end position="934"/>
    </location>
</feature>
<dbReference type="Gene3D" id="3.80.10.10">
    <property type="entry name" value="Ribonuclease Inhibitor"/>
    <property type="match status" value="2"/>
</dbReference>
<dbReference type="PANTHER" id="PTHR33463">
    <property type="entry name" value="NB-ARC DOMAIN-CONTAINING PROTEIN-RELATED"/>
    <property type="match status" value="1"/>
</dbReference>
<name>A0AAQ3PPI7_PASNO</name>